<dbReference type="SUPFAM" id="SSF103506">
    <property type="entry name" value="Mitochondrial carrier"/>
    <property type="match status" value="1"/>
</dbReference>
<dbReference type="STRING" id="13706.A0A1X2HWP8"/>
<keyword evidence="8" id="KW-1185">Reference proteome</keyword>
<protein>
    <submittedName>
        <fullName evidence="7">Mitochondrial carrier domain-containing protein</fullName>
    </submittedName>
</protein>
<keyword evidence="4 5" id="KW-0472">Membrane</keyword>
<dbReference type="PROSITE" id="PS50920">
    <property type="entry name" value="SOLCAR"/>
    <property type="match status" value="3"/>
</dbReference>
<reference evidence="7 8" key="1">
    <citation type="submission" date="2016-07" db="EMBL/GenBank/DDBJ databases">
        <title>Pervasive Adenine N6-methylation of Active Genes in Fungi.</title>
        <authorList>
            <consortium name="DOE Joint Genome Institute"/>
            <person name="Mondo S.J."/>
            <person name="Dannebaum R.O."/>
            <person name="Kuo R.C."/>
            <person name="Labutti K."/>
            <person name="Haridas S."/>
            <person name="Kuo A."/>
            <person name="Salamov A."/>
            <person name="Ahrendt S.R."/>
            <person name="Lipzen A."/>
            <person name="Sullivan W."/>
            <person name="Andreopoulos W.B."/>
            <person name="Clum A."/>
            <person name="Lindquist E."/>
            <person name="Daum C."/>
            <person name="Ramamoorthy G.K."/>
            <person name="Gryganskyi A."/>
            <person name="Culley D."/>
            <person name="Magnuson J.K."/>
            <person name="James T.Y."/>
            <person name="O'Malley M.A."/>
            <person name="Stajich J.E."/>
            <person name="Spatafora J.W."/>
            <person name="Visel A."/>
            <person name="Grigoriev I.V."/>
        </authorList>
    </citation>
    <scope>NUCLEOTIDE SEQUENCE [LARGE SCALE GENOMIC DNA]</scope>
    <source>
        <strain evidence="7 8">NRRL 2496</strain>
    </source>
</reference>
<dbReference type="InterPro" id="IPR053017">
    <property type="entry name" value="Mito_Cit/Oxoglu_Carrier"/>
</dbReference>
<evidence type="ECO:0000313" key="7">
    <source>
        <dbReference type="EMBL" id="ORZ03967.1"/>
    </source>
</evidence>
<comment type="similarity">
    <text evidence="6">Belongs to the mitochondrial carrier (TC 2.A.29) family.</text>
</comment>
<dbReference type="AlphaFoldDB" id="A0A1X2HWP8"/>
<dbReference type="InParanoid" id="A0A1X2HWP8"/>
<evidence type="ECO:0000256" key="1">
    <source>
        <dbReference type="ARBA" id="ARBA00004141"/>
    </source>
</evidence>
<evidence type="ECO:0000256" key="4">
    <source>
        <dbReference type="ARBA" id="ARBA00023136"/>
    </source>
</evidence>
<dbReference type="GO" id="GO:0015742">
    <property type="term" value="P:alpha-ketoglutarate transport"/>
    <property type="evidence" value="ECO:0007669"/>
    <property type="project" value="TreeGrafter"/>
</dbReference>
<dbReference type="InterPro" id="IPR018108">
    <property type="entry name" value="MCP_transmembrane"/>
</dbReference>
<evidence type="ECO:0000256" key="5">
    <source>
        <dbReference type="PROSITE-ProRule" id="PRU00282"/>
    </source>
</evidence>
<organism evidence="7 8">
    <name type="scientific">Syncephalastrum racemosum</name>
    <name type="common">Filamentous fungus</name>
    <dbReference type="NCBI Taxonomy" id="13706"/>
    <lineage>
        <taxon>Eukaryota</taxon>
        <taxon>Fungi</taxon>
        <taxon>Fungi incertae sedis</taxon>
        <taxon>Mucoromycota</taxon>
        <taxon>Mucoromycotina</taxon>
        <taxon>Mucoromycetes</taxon>
        <taxon>Mucorales</taxon>
        <taxon>Syncephalastraceae</taxon>
        <taxon>Syncephalastrum</taxon>
    </lineage>
</organism>
<evidence type="ECO:0000256" key="6">
    <source>
        <dbReference type="RuleBase" id="RU000488"/>
    </source>
</evidence>
<dbReference type="PANTHER" id="PTHR46982:SF1">
    <property type="entry name" value="CITRATE_OXOGLUTARATE CARRIER PROTEIN"/>
    <property type="match status" value="1"/>
</dbReference>
<proteinExistence type="inferred from homology"/>
<dbReference type="GO" id="GO:0016020">
    <property type="term" value="C:membrane"/>
    <property type="evidence" value="ECO:0007669"/>
    <property type="project" value="UniProtKB-SubCell"/>
</dbReference>
<dbReference type="Proteomes" id="UP000242180">
    <property type="component" value="Unassembled WGS sequence"/>
</dbReference>
<dbReference type="OMA" id="VMGPCTY"/>
<comment type="subcellular location">
    <subcellularLocation>
        <location evidence="1">Membrane</location>
        <topology evidence="1">Multi-pass membrane protein</topology>
    </subcellularLocation>
</comment>
<dbReference type="PANTHER" id="PTHR46982">
    <property type="entry name" value="CITRATE/OXOGLUTARATE CARRIER PROTEIN"/>
    <property type="match status" value="1"/>
</dbReference>
<keyword evidence="6" id="KW-0813">Transport</keyword>
<name>A0A1X2HWP8_SYNRA</name>
<evidence type="ECO:0000256" key="2">
    <source>
        <dbReference type="ARBA" id="ARBA00022692"/>
    </source>
</evidence>
<feature type="repeat" description="Solcar" evidence="5">
    <location>
        <begin position="124"/>
        <end position="208"/>
    </location>
</feature>
<evidence type="ECO:0000313" key="8">
    <source>
        <dbReference type="Proteomes" id="UP000242180"/>
    </source>
</evidence>
<sequence>MAPLATAPPAAAAAAASVAVESKQHVEKKPVSFKNLALGATLNLFEVSTLGQPFEVVKTQLAANRGQSMAQALKTIYSRGGVFGFYQGLIPWAWIEAATKGAVLLFTASEFEYRARAAGASPFLAGIVGGMSGGIAQAYSTMGFCTFMKTVEVTRHKSGARESTFKIAADIFRREGIAGINKGVNAVAVRQCTNWASRFGITRFTQESIIKARYGDAPDAAKHATALDKALASIVGGALSCWNQPIEVIRVEMQSQVKTAGRPDKMTIAAASRWIYQNNGVKGFYRGVMPRIGLGMWQTLCMVALGDYFRTLFGTN</sequence>
<dbReference type="InterPro" id="IPR023395">
    <property type="entry name" value="MCP_dom_sf"/>
</dbReference>
<dbReference type="OrthoDB" id="10253709at2759"/>
<feature type="repeat" description="Solcar" evidence="5">
    <location>
        <begin position="224"/>
        <end position="312"/>
    </location>
</feature>
<feature type="repeat" description="Solcar" evidence="5">
    <location>
        <begin position="31"/>
        <end position="113"/>
    </location>
</feature>
<dbReference type="Pfam" id="PF00153">
    <property type="entry name" value="Mito_carr"/>
    <property type="match status" value="3"/>
</dbReference>
<dbReference type="Gene3D" id="1.50.40.10">
    <property type="entry name" value="Mitochondrial carrier domain"/>
    <property type="match status" value="2"/>
</dbReference>
<dbReference type="EMBL" id="MCGN01000001">
    <property type="protein sequence ID" value="ORZ03967.1"/>
    <property type="molecule type" value="Genomic_DNA"/>
</dbReference>
<evidence type="ECO:0000256" key="3">
    <source>
        <dbReference type="ARBA" id="ARBA00022989"/>
    </source>
</evidence>
<dbReference type="GO" id="GO:0005739">
    <property type="term" value="C:mitochondrion"/>
    <property type="evidence" value="ECO:0007669"/>
    <property type="project" value="TreeGrafter"/>
</dbReference>
<keyword evidence="2 5" id="KW-0812">Transmembrane</keyword>
<dbReference type="FunCoup" id="A0A1X2HWP8">
    <property type="interactions" value="215"/>
</dbReference>
<keyword evidence="3" id="KW-1133">Transmembrane helix</keyword>
<comment type="caution">
    <text evidence="7">The sequence shown here is derived from an EMBL/GenBank/DDBJ whole genome shotgun (WGS) entry which is preliminary data.</text>
</comment>
<accession>A0A1X2HWP8</accession>
<gene>
    <name evidence="7" type="ORF">BCR43DRAFT_484255</name>
</gene>
<dbReference type="GO" id="GO:0006843">
    <property type="term" value="P:mitochondrial citrate transmembrane transport"/>
    <property type="evidence" value="ECO:0007669"/>
    <property type="project" value="TreeGrafter"/>
</dbReference>
<dbReference type="GO" id="GO:0005371">
    <property type="term" value="F:tricarboxylate secondary active transmembrane transporter activity"/>
    <property type="evidence" value="ECO:0007669"/>
    <property type="project" value="TreeGrafter"/>
</dbReference>
<dbReference type="FunFam" id="1.50.40.10:FF:000078">
    <property type="entry name" value="Mitochondrial DNA replication protein YHM2"/>
    <property type="match status" value="1"/>
</dbReference>